<reference evidence="3 4" key="1">
    <citation type="journal article" date="2011" name="Stand. Genomic Sci.">
        <title>Complete genome sequence of 'Thioalkalivibrio sulfidophilus' HL-EbGr7.</title>
        <authorList>
            <person name="Muyzer G."/>
            <person name="Sorokin D.Y."/>
            <person name="Mavromatis K."/>
            <person name="Lapidus A."/>
            <person name="Clum A."/>
            <person name="Ivanova N."/>
            <person name="Pati A."/>
            <person name="d'Haeseleer P."/>
            <person name="Woyke T."/>
            <person name="Kyrpides N.C."/>
        </authorList>
    </citation>
    <scope>NUCLEOTIDE SEQUENCE [LARGE SCALE GENOMIC DNA]</scope>
    <source>
        <strain evidence="3 4">HL-EbGR7</strain>
    </source>
</reference>
<feature type="region of interest" description="Disordered" evidence="1">
    <location>
        <begin position="67"/>
        <end position="87"/>
    </location>
</feature>
<feature type="transmembrane region" description="Helical" evidence="2">
    <location>
        <begin position="33"/>
        <end position="52"/>
    </location>
</feature>
<keyword evidence="2" id="KW-0472">Membrane</keyword>
<gene>
    <name evidence="3" type="ordered locus">Tgr7_2515</name>
</gene>
<dbReference type="RefSeq" id="WP_012639067.1">
    <property type="nucleotide sequence ID" value="NC_011901.1"/>
</dbReference>
<evidence type="ECO:0000313" key="3">
    <source>
        <dbReference type="EMBL" id="ACL73592.1"/>
    </source>
</evidence>
<keyword evidence="2" id="KW-1133">Transmembrane helix</keyword>
<name>B8GM05_THISH</name>
<dbReference type="STRING" id="396588.Tgr7_2515"/>
<evidence type="ECO:0000256" key="1">
    <source>
        <dbReference type="SAM" id="MobiDB-lite"/>
    </source>
</evidence>
<organism evidence="3 4">
    <name type="scientific">Thioalkalivibrio sulfidiphilus (strain HL-EbGR7)</name>
    <dbReference type="NCBI Taxonomy" id="396588"/>
    <lineage>
        <taxon>Bacteria</taxon>
        <taxon>Pseudomonadati</taxon>
        <taxon>Pseudomonadota</taxon>
        <taxon>Gammaproteobacteria</taxon>
        <taxon>Chromatiales</taxon>
        <taxon>Ectothiorhodospiraceae</taxon>
        <taxon>Thioalkalivibrio</taxon>
    </lineage>
</organism>
<sequence length="87" mass="9907" precursor="true">MPSIRTVNKVVCLVLMPGTAALVVWWWGWSLWTLLLVAVMLSCPVVLSYLWYVSHRSEAALRAATTSLRDERSTGRSDVFRQSRRTP</sequence>
<dbReference type="HOGENOM" id="CLU_2482328_0_0_6"/>
<feature type="compositionally biased region" description="Basic and acidic residues" evidence="1">
    <location>
        <begin position="68"/>
        <end position="81"/>
    </location>
</feature>
<dbReference type="OrthoDB" id="9902819at2"/>
<feature type="transmembrane region" description="Helical" evidence="2">
    <location>
        <begin position="7"/>
        <end position="27"/>
    </location>
</feature>
<keyword evidence="4" id="KW-1185">Reference proteome</keyword>
<dbReference type="EMBL" id="CP001339">
    <property type="protein sequence ID" value="ACL73592.1"/>
    <property type="molecule type" value="Genomic_DNA"/>
</dbReference>
<keyword evidence="2" id="KW-0812">Transmembrane</keyword>
<dbReference type="KEGG" id="tgr:Tgr7_2515"/>
<accession>B8GM05</accession>
<evidence type="ECO:0000313" key="4">
    <source>
        <dbReference type="Proteomes" id="UP000002383"/>
    </source>
</evidence>
<protein>
    <submittedName>
        <fullName evidence="3">Uncharacterized protein</fullName>
    </submittedName>
</protein>
<dbReference type="AlphaFoldDB" id="B8GM05"/>
<dbReference type="Proteomes" id="UP000002383">
    <property type="component" value="Chromosome"/>
</dbReference>
<proteinExistence type="predicted"/>
<evidence type="ECO:0000256" key="2">
    <source>
        <dbReference type="SAM" id="Phobius"/>
    </source>
</evidence>